<evidence type="ECO:0000313" key="1">
    <source>
        <dbReference type="EMBL" id="JAD90426.1"/>
    </source>
</evidence>
<name>A0A0A9DRK0_ARUDO</name>
<dbReference type="AlphaFoldDB" id="A0A0A9DRK0"/>
<reference evidence="1" key="1">
    <citation type="submission" date="2014-09" db="EMBL/GenBank/DDBJ databases">
        <authorList>
            <person name="Magalhaes I.L.F."/>
            <person name="Oliveira U."/>
            <person name="Santos F.R."/>
            <person name="Vidigal T.H.D.A."/>
            <person name="Brescovit A.D."/>
            <person name="Santos A.J."/>
        </authorList>
    </citation>
    <scope>NUCLEOTIDE SEQUENCE</scope>
    <source>
        <tissue evidence="1">Shoot tissue taken approximately 20 cm above the soil surface</tissue>
    </source>
</reference>
<reference evidence="1" key="2">
    <citation type="journal article" date="2015" name="Data Brief">
        <title>Shoot transcriptome of the giant reed, Arundo donax.</title>
        <authorList>
            <person name="Barrero R.A."/>
            <person name="Guerrero F.D."/>
            <person name="Moolhuijzen P."/>
            <person name="Goolsby J.A."/>
            <person name="Tidwell J."/>
            <person name="Bellgard S.E."/>
            <person name="Bellgard M.I."/>
        </authorList>
    </citation>
    <scope>NUCLEOTIDE SEQUENCE</scope>
    <source>
        <tissue evidence="1">Shoot tissue taken approximately 20 cm above the soil surface</tissue>
    </source>
</reference>
<proteinExistence type="predicted"/>
<sequence>MRDDVYDSMTNELGFSGSTGELILFLRIYSS</sequence>
<dbReference type="EMBL" id="GBRH01207469">
    <property type="protein sequence ID" value="JAD90426.1"/>
    <property type="molecule type" value="Transcribed_RNA"/>
</dbReference>
<accession>A0A0A9DRK0</accession>
<protein>
    <submittedName>
        <fullName evidence="1">Uncharacterized protein</fullName>
    </submittedName>
</protein>
<organism evidence="1">
    <name type="scientific">Arundo donax</name>
    <name type="common">Giant reed</name>
    <name type="synonym">Donax arundinaceus</name>
    <dbReference type="NCBI Taxonomy" id="35708"/>
    <lineage>
        <taxon>Eukaryota</taxon>
        <taxon>Viridiplantae</taxon>
        <taxon>Streptophyta</taxon>
        <taxon>Embryophyta</taxon>
        <taxon>Tracheophyta</taxon>
        <taxon>Spermatophyta</taxon>
        <taxon>Magnoliopsida</taxon>
        <taxon>Liliopsida</taxon>
        <taxon>Poales</taxon>
        <taxon>Poaceae</taxon>
        <taxon>PACMAD clade</taxon>
        <taxon>Arundinoideae</taxon>
        <taxon>Arundineae</taxon>
        <taxon>Arundo</taxon>
    </lineage>
</organism>